<dbReference type="Proteomes" id="UP001321473">
    <property type="component" value="Unassembled WGS sequence"/>
</dbReference>
<dbReference type="SUPFAM" id="SSF57362">
    <property type="entry name" value="BPTI-like"/>
    <property type="match status" value="1"/>
</dbReference>
<gene>
    <name evidence="4" type="ORF">V5799_029393</name>
</gene>
<name>A0AAQ4ER58_AMBAM</name>
<feature type="transmembrane region" description="Helical" evidence="2">
    <location>
        <begin position="35"/>
        <end position="54"/>
    </location>
</feature>
<organism evidence="4 5">
    <name type="scientific">Amblyomma americanum</name>
    <name type="common">Lone star tick</name>
    <dbReference type="NCBI Taxonomy" id="6943"/>
    <lineage>
        <taxon>Eukaryota</taxon>
        <taxon>Metazoa</taxon>
        <taxon>Ecdysozoa</taxon>
        <taxon>Arthropoda</taxon>
        <taxon>Chelicerata</taxon>
        <taxon>Arachnida</taxon>
        <taxon>Acari</taxon>
        <taxon>Parasitiformes</taxon>
        <taxon>Ixodida</taxon>
        <taxon>Ixodoidea</taxon>
        <taxon>Ixodidae</taxon>
        <taxon>Amblyomminae</taxon>
        <taxon>Amblyomma</taxon>
    </lineage>
</organism>
<sequence length="255" mass="28361">MSSLQKLSSSSIKKGIESKESTSTTGTNRSLLNPLRIGCLLLVLSALSVALYLVTMPPRPEQEPAVVTVVDDEDEAASQVSVKARILQPTERVQTKTAMRASTTEATTVDYSDSDAPDNVTGQMDSPQVLPSYEEPSGPCAAKAQFAACTPDSRHEFFFDAESQQCRSKTWELPPPCPAGVNRFKSFRECRLACMDQVPESRCSAQPVFQRCTAEDIVRQWWYLKGGTCHSWKFPNSNCVSPRYILLLLYYRKVF</sequence>
<feature type="compositionally biased region" description="Polar residues" evidence="1">
    <location>
        <begin position="97"/>
        <end position="111"/>
    </location>
</feature>
<dbReference type="SMART" id="SM00131">
    <property type="entry name" value="KU"/>
    <property type="match status" value="1"/>
</dbReference>
<feature type="region of interest" description="Disordered" evidence="1">
    <location>
        <begin position="97"/>
        <end position="116"/>
    </location>
</feature>
<dbReference type="InterPro" id="IPR002223">
    <property type="entry name" value="Kunitz_BPTI"/>
</dbReference>
<keyword evidence="2" id="KW-0812">Transmembrane</keyword>
<evidence type="ECO:0000313" key="5">
    <source>
        <dbReference type="Proteomes" id="UP001321473"/>
    </source>
</evidence>
<keyword evidence="2" id="KW-0472">Membrane</keyword>
<feature type="region of interest" description="Disordered" evidence="1">
    <location>
        <begin position="1"/>
        <end position="29"/>
    </location>
</feature>
<dbReference type="PROSITE" id="PS50279">
    <property type="entry name" value="BPTI_KUNITZ_2"/>
    <property type="match status" value="1"/>
</dbReference>
<keyword evidence="2" id="KW-1133">Transmembrane helix</keyword>
<feature type="domain" description="BPTI/Kunitz inhibitor" evidence="3">
    <location>
        <begin position="140"/>
        <end position="194"/>
    </location>
</feature>
<feature type="compositionally biased region" description="Low complexity" evidence="1">
    <location>
        <begin position="1"/>
        <end position="13"/>
    </location>
</feature>
<proteinExistence type="predicted"/>
<keyword evidence="5" id="KW-1185">Reference proteome</keyword>
<comment type="caution">
    <text evidence="4">The sequence shown here is derived from an EMBL/GenBank/DDBJ whole genome shotgun (WGS) entry which is preliminary data.</text>
</comment>
<dbReference type="EMBL" id="JARKHS020012044">
    <property type="protein sequence ID" value="KAK8777264.1"/>
    <property type="molecule type" value="Genomic_DNA"/>
</dbReference>
<dbReference type="InterPro" id="IPR036880">
    <property type="entry name" value="Kunitz_BPTI_sf"/>
</dbReference>
<protein>
    <recommendedName>
        <fullName evidence="3">BPTI/Kunitz inhibitor domain-containing protein</fullName>
    </recommendedName>
</protein>
<accession>A0AAQ4ER58</accession>
<reference evidence="4 5" key="1">
    <citation type="journal article" date="2023" name="Arcadia Sci">
        <title>De novo assembly of a long-read Amblyomma americanum tick genome.</title>
        <authorList>
            <person name="Chou S."/>
            <person name="Poskanzer K.E."/>
            <person name="Rollins M."/>
            <person name="Thuy-Boun P.S."/>
        </authorList>
    </citation>
    <scope>NUCLEOTIDE SEQUENCE [LARGE SCALE GENOMIC DNA]</scope>
    <source>
        <strain evidence="4">F_SG_1</strain>
        <tissue evidence="4">Salivary glands</tissue>
    </source>
</reference>
<evidence type="ECO:0000259" key="3">
    <source>
        <dbReference type="PROSITE" id="PS50279"/>
    </source>
</evidence>
<evidence type="ECO:0000313" key="4">
    <source>
        <dbReference type="EMBL" id="KAK8777264.1"/>
    </source>
</evidence>
<dbReference type="Gene3D" id="4.10.410.10">
    <property type="entry name" value="Pancreatic trypsin inhibitor Kunitz domain"/>
    <property type="match status" value="1"/>
</dbReference>
<dbReference type="AlphaFoldDB" id="A0AAQ4ER58"/>
<dbReference type="GO" id="GO:0004867">
    <property type="term" value="F:serine-type endopeptidase inhibitor activity"/>
    <property type="evidence" value="ECO:0007669"/>
    <property type="project" value="InterPro"/>
</dbReference>
<evidence type="ECO:0000256" key="2">
    <source>
        <dbReference type="SAM" id="Phobius"/>
    </source>
</evidence>
<evidence type="ECO:0000256" key="1">
    <source>
        <dbReference type="SAM" id="MobiDB-lite"/>
    </source>
</evidence>